<comment type="function">
    <text evidence="9">Reversibly transfers an adenylyl group from ATP to 4'-phosphopantetheine, yielding dephospho-CoA (dPCoA) and pyrophosphate.</text>
</comment>
<keyword evidence="4 9" id="KW-0547">Nucleotide-binding</keyword>
<dbReference type="EMBL" id="QKSB01000003">
    <property type="protein sequence ID" value="PZE17725.1"/>
    <property type="molecule type" value="Genomic_DNA"/>
</dbReference>
<dbReference type="NCBIfam" id="TIGR00125">
    <property type="entry name" value="cyt_tran_rel"/>
    <property type="match status" value="1"/>
</dbReference>
<feature type="binding site" evidence="9">
    <location>
        <begin position="89"/>
        <end position="91"/>
    </location>
    <ligand>
        <name>ATP</name>
        <dbReference type="ChEBI" id="CHEBI:30616"/>
    </ligand>
</feature>
<feature type="binding site" evidence="9">
    <location>
        <begin position="123"/>
        <end position="129"/>
    </location>
    <ligand>
        <name>ATP</name>
        <dbReference type="ChEBI" id="CHEBI:30616"/>
    </ligand>
</feature>
<dbReference type="RefSeq" id="WP_111062685.1">
    <property type="nucleotide sequence ID" value="NZ_JBHUCU010000027.1"/>
</dbReference>
<feature type="binding site" evidence="9">
    <location>
        <position position="10"/>
    </location>
    <ligand>
        <name>substrate</name>
    </ligand>
</feature>
<dbReference type="NCBIfam" id="TIGR01510">
    <property type="entry name" value="coaD_prev_kdtB"/>
    <property type="match status" value="1"/>
</dbReference>
<dbReference type="InterPro" id="IPR004821">
    <property type="entry name" value="Cyt_trans-like"/>
</dbReference>
<keyword evidence="7 9" id="KW-0173">Coenzyme A biosynthesis</keyword>
<dbReference type="OrthoDB" id="9806661at2"/>
<keyword evidence="2 9" id="KW-0808">Transferase</keyword>
<comment type="pathway">
    <text evidence="9">Cofactor biosynthesis; coenzyme A biosynthesis; CoA from (R)-pantothenate: step 4/5.</text>
</comment>
<name>A0A2W1NE76_9FLAO</name>
<evidence type="ECO:0000256" key="1">
    <source>
        <dbReference type="ARBA" id="ARBA00022490"/>
    </source>
</evidence>
<dbReference type="GO" id="GO:0005737">
    <property type="term" value="C:cytoplasm"/>
    <property type="evidence" value="ECO:0007669"/>
    <property type="project" value="UniProtKB-SubCell"/>
</dbReference>
<comment type="subcellular location">
    <subcellularLocation>
        <location evidence="9">Cytoplasm</location>
    </subcellularLocation>
</comment>
<feature type="binding site" evidence="9">
    <location>
        <position position="88"/>
    </location>
    <ligand>
        <name>substrate</name>
    </ligand>
</feature>
<evidence type="ECO:0000313" key="12">
    <source>
        <dbReference type="Proteomes" id="UP000249248"/>
    </source>
</evidence>
<keyword evidence="5 9" id="KW-0067">ATP-binding</keyword>
<dbReference type="GO" id="GO:0004595">
    <property type="term" value="F:pantetheine-phosphate adenylyltransferase activity"/>
    <property type="evidence" value="ECO:0007669"/>
    <property type="project" value="UniProtKB-UniRule"/>
</dbReference>
<dbReference type="UniPathway" id="UPA00241">
    <property type="reaction ID" value="UER00355"/>
</dbReference>
<feature type="binding site" evidence="9">
    <location>
        <position position="42"/>
    </location>
    <ligand>
        <name>substrate</name>
    </ligand>
</feature>
<evidence type="ECO:0000256" key="3">
    <source>
        <dbReference type="ARBA" id="ARBA00022695"/>
    </source>
</evidence>
<keyword evidence="3 9" id="KW-0548">Nucleotidyltransferase</keyword>
<evidence type="ECO:0000313" key="11">
    <source>
        <dbReference type="EMBL" id="PZE17725.1"/>
    </source>
</evidence>
<dbReference type="AlphaFoldDB" id="A0A2W1NE76"/>
<comment type="subunit">
    <text evidence="9">Homohexamer.</text>
</comment>
<feature type="binding site" evidence="9">
    <location>
        <begin position="10"/>
        <end position="11"/>
    </location>
    <ligand>
        <name>ATP</name>
        <dbReference type="ChEBI" id="CHEBI:30616"/>
    </ligand>
</feature>
<reference evidence="11 12" key="1">
    <citation type="submission" date="2018-06" db="EMBL/GenBank/DDBJ databases">
        <title>The draft genome sequence of Crocinitomix sp. SM1701.</title>
        <authorList>
            <person name="Zhang X."/>
        </authorList>
    </citation>
    <scope>NUCLEOTIDE SEQUENCE [LARGE SCALE GENOMIC DNA]</scope>
    <source>
        <strain evidence="11 12">SM1701</strain>
    </source>
</reference>
<sequence>MKIIGVFPGSFDPFTKGHENIVNRFLPLFDTIYIGVGGNTSKKYMYTLESRIQHIKSIYAKEPTIVVEEYEGLTVDYCKSKKAQYLLRGLRNTTDFNYEKSIALMNKELANIETLFLMTDAELSHLSSTIIREIAKSNGDITAFVTNYSELIIQ</sequence>
<keyword evidence="1 9" id="KW-0963">Cytoplasm</keyword>
<accession>A0A2W1NE76</accession>
<evidence type="ECO:0000256" key="9">
    <source>
        <dbReference type="HAMAP-Rule" id="MF_00151"/>
    </source>
</evidence>
<organism evidence="11 12">
    <name type="scientific">Putridiphycobacter roseus</name>
    <dbReference type="NCBI Taxonomy" id="2219161"/>
    <lineage>
        <taxon>Bacteria</taxon>
        <taxon>Pseudomonadati</taxon>
        <taxon>Bacteroidota</taxon>
        <taxon>Flavobacteriia</taxon>
        <taxon>Flavobacteriales</taxon>
        <taxon>Crocinitomicaceae</taxon>
        <taxon>Putridiphycobacter</taxon>
    </lineage>
</organism>
<feature type="binding site" evidence="9">
    <location>
        <position position="18"/>
    </location>
    <ligand>
        <name>ATP</name>
        <dbReference type="ChEBI" id="CHEBI:30616"/>
    </ligand>
</feature>
<dbReference type="Pfam" id="PF01467">
    <property type="entry name" value="CTP_transf_like"/>
    <property type="match status" value="1"/>
</dbReference>
<dbReference type="PANTHER" id="PTHR21342:SF1">
    <property type="entry name" value="PHOSPHOPANTETHEINE ADENYLYLTRANSFERASE"/>
    <property type="match status" value="1"/>
</dbReference>
<keyword evidence="12" id="KW-1185">Reference proteome</keyword>
<gene>
    <name evidence="9" type="primary">coaD</name>
    <name evidence="11" type="ORF">DNU06_07805</name>
</gene>
<dbReference type="GO" id="GO:0005524">
    <property type="term" value="F:ATP binding"/>
    <property type="evidence" value="ECO:0007669"/>
    <property type="project" value="UniProtKB-KW"/>
</dbReference>
<evidence type="ECO:0000256" key="2">
    <source>
        <dbReference type="ARBA" id="ARBA00022679"/>
    </source>
</evidence>
<dbReference type="SUPFAM" id="SSF52374">
    <property type="entry name" value="Nucleotidylyl transferase"/>
    <property type="match status" value="1"/>
</dbReference>
<comment type="cofactor">
    <cofactor evidence="9">
        <name>Mg(2+)</name>
        <dbReference type="ChEBI" id="CHEBI:18420"/>
    </cofactor>
</comment>
<dbReference type="InterPro" id="IPR001980">
    <property type="entry name" value="PPAT"/>
</dbReference>
<evidence type="ECO:0000256" key="6">
    <source>
        <dbReference type="ARBA" id="ARBA00022842"/>
    </source>
</evidence>
<feature type="binding site" evidence="9">
    <location>
        <position position="74"/>
    </location>
    <ligand>
        <name>substrate</name>
    </ligand>
</feature>
<comment type="caution">
    <text evidence="11">The sequence shown here is derived from an EMBL/GenBank/DDBJ whole genome shotgun (WGS) entry which is preliminary data.</text>
</comment>
<feature type="domain" description="Cytidyltransferase-like" evidence="10">
    <location>
        <begin position="6"/>
        <end position="133"/>
    </location>
</feature>
<dbReference type="Gene3D" id="3.40.50.620">
    <property type="entry name" value="HUPs"/>
    <property type="match status" value="1"/>
</dbReference>
<dbReference type="PANTHER" id="PTHR21342">
    <property type="entry name" value="PHOSPHOPANTETHEINE ADENYLYLTRANSFERASE"/>
    <property type="match status" value="1"/>
</dbReference>
<dbReference type="Proteomes" id="UP000249248">
    <property type="component" value="Unassembled WGS sequence"/>
</dbReference>
<dbReference type="PRINTS" id="PR01020">
    <property type="entry name" value="LPSBIOSNTHSS"/>
</dbReference>
<dbReference type="GO" id="GO:0015937">
    <property type="term" value="P:coenzyme A biosynthetic process"/>
    <property type="evidence" value="ECO:0007669"/>
    <property type="project" value="UniProtKB-UniRule"/>
</dbReference>
<evidence type="ECO:0000256" key="5">
    <source>
        <dbReference type="ARBA" id="ARBA00022840"/>
    </source>
</evidence>
<evidence type="ECO:0000256" key="4">
    <source>
        <dbReference type="ARBA" id="ARBA00022741"/>
    </source>
</evidence>
<dbReference type="EC" id="2.7.7.3" evidence="9"/>
<feature type="binding site" evidence="9">
    <location>
        <position position="99"/>
    </location>
    <ligand>
        <name>ATP</name>
        <dbReference type="ChEBI" id="CHEBI:30616"/>
    </ligand>
</feature>
<feature type="site" description="Transition state stabilizer" evidence="9">
    <location>
        <position position="18"/>
    </location>
</feature>
<dbReference type="HAMAP" id="MF_00151">
    <property type="entry name" value="PPAT_bact"/>
    <property type="match status" value="1"/>
</dbReference>
<comment type="similarity">
    <text evidence="9">Belongs to the bacterial CoaD family.</text>
</comment>
<evidence type="ECO:0000256" key="8">
    <source>
        <dbReference type="ARBA" id="ARBA00029346"/>
    </source>
</evidence>
<comment type="catalytic activity">
    <reaction evidence="8 9">
        <text>(R)-4'-phosphopantetheine + ATP + H(+) = 3'-dephospho-CoA + diphosphate</text>
        <dbReference type="Rhea" id="RHEA:19801"/>
        <dbReference type="ChEBI" id="CHEBI:15378"/>
        <dbReference type="ChEBI" id="CHEBI:30616"/>
        <dbReference type="ChEBI" id="CHEBI:33019"/>
        <dbReference type="ChEBI" id="CHEBI:57328"/>
        <dbReference type="ChEBI" id="CHEBI:61723"/>
        <dbReference type="EC" id="2.7.7.3"/>
    </reaction>
</comment>
<evidence type="ECO:0000256" key="7">
    <source>
        <dbReference type="ARBA" id="ARBA00022993"/>
    </source>
</evidence>
<evidence type="ECO:0000259" key="10">
    <source>
        <dbReference type="Pfam" id="PF01467"/>
    </source>
</evidence>
<proteinExistence type="inferred from homology"/>
<protein>
    <recommendedName>
        <fullName evidence="9">Phosphopantetheine adenylyltransferase</fullName>
        <ecNumber evidence="9">2.7.7.3</ecNumber>
    </recommendedName>
    <alternativeName>
        <fullName evidence="9">Dephospho-CoA pyrophosphorylase</fullName>
    </alternativeName>
    <alternativeName>
        <fullName evidence="9">Pantetheine-phosphate adenylyltransferase</fullName>
        <shortName evidence="9">PPAT</shortName>
    </alternativeName>
</protein>
<keyword evidence="6 9" id="KW-0460">Magnesium</keyword>
<dbReference type="InterPro" id="IPR014729">
    <property type="entry name" value="Rossmann-like_a/b/a_fold"/>
</dbReference>